<dbReference type="InterPro" id="IPR013087">
    <property type="entry name" value="Znf_C2H2_type"/>
</dbReference>
<keyword evidence="2" id="KW-0677">Repeat</keyword>
<evidence type="ECO:0000256" key="7">
    <source>
        <dbReference type="ARBA" id="ARBA00023163"/>
    </source>
</evidence>
<dbReference type="EMBL" id="SDAM02000006">
    <property type="protein sequence ID" value="KAH6837905.1"/>
    <property type="molecule type" value="Genomic_DNA"/>
</dbReference>
<evidence type="ECO:0000256" key="3">
    <source>
        <dbReference type="ARBA" id="ARBA00022771"/>
    </source>
</evidence>
<evidence type="ECO:0000256" key="1">
    <source>
        <dbReference type="ARBA" id="ARBA00022723"/>
    </source>
</evidence>
<evidence type="ECO:0000256" key="9">
    <source>
        <dbReference type="SAM" id="MobiDB-lite"/>
    </source>
</evidence>
<organism evidence="11 12">
    <name type="scientific">Perilla frutescens var. hirtella</name>
    <name type="common">Perilla citriodora</name>
    <name type="synonym">Perilla setoyensis</name>
    <dbReference type="NCBI Taxonomy" id="608512"/>
    <lineage>
        <taxon>Eukaryota</taxon>
        <taxon>Viridiplantae</taxon>
        <taxon>Streptophyta</taxon>
        <taxon>Embryophyta</taxon>
        <taxon>Tracheophyta</taxon>
        <taxon>Spermatophyta</taxon>
        <taxon>Magnoliopsida</taxon>
        <taxon>eudicotyledons</taxon>
        <taxon>Gunneridae</taxon>
        <taxon>Pentapetalae</taxon>
        <taxon>asterids</taxon>
        <taxon>lamiids</taxon>
        <taxon>Lamiales</taxon>
        <taxon>Lamiaceae</taxon>
        <taxon>Nepetoideae</taxon>
        <taxon>Elsholtzieae</taxon>
        <taxon>Perilla</taxon>
    </lineage>
</organism>
<feature type="region of interest" description="Disordered" evidence="9">
    <location>
        <begin position="326"/>
        <end position="355"/>
    </location>
</feature>
<dbReference type="Proteomes" id="UP001190926">
    <property type="component" value="Unassembled WGS sequence"/>
</dbReference>
<feature type="domain" description="C2H2-type" evidence="10">
    <location>
        <begin position="40"/>
        <end position="62"/>
    </location>
</feature>
<dbReference type="FunFam" id="3.30.160.60:FF:000131">
    <property type="entry name" value="protein indeterminate-domain 5, chloroplastic-like"/>
    <property type="match status" value="1"/>
</dbReference>
<dbReference type="Gene3D" id="3.30.160.60">
    <property type="entry name" value="Classic Zinc Finger"/>
    <property type="match status" value="2"/>
</dbReference>
<dbReference type="Pfam" id="PF22992">
    <property type="entry name" value="C2CH-4th_BIRD-IDD"/>
    <property type="match status" value="1"/>
</dbReference>
<dbReference type="InterPro" id="IPR055186">
    <property type="entry name" value="C2H2-2nd_BIRD-IDD"/>
</dbReference>
<protein>
    <recommendedName>
        <fullName evidence="10">C2H2-type domain-containing protein</fullName>
    </recommendedName>
</protein>
<dbReference type="InterPro" id="IPR036236">
    <property type="entry name" value="Znf_C2H2_sf"/>
</dbReference>
<dbReference type="InterPro" id="IPR031140">
    <property type="entry name" value="IDD1-16"/>
</dbReference>
<dbReference type="PANTHER" id="PTHR10593:SF122">
    <property type="entry name" value="OS02G0518500 PROTEIN"/>
    <property type="match status" value="1"/>
</dbReference>
<dbReference type="AlphaFoldDB" id="A0AAD4JPZ2"/>
<dbReference type="InterPro" id="IPR055185">
    <property type="entry name" value="C2CH-4th_BIRD-IDD"/>
</dbReference>
<dbReference type="InterPro" id="IPR055187">
    <property type="entry name" value="C2CH-3rd_BIRD-IDD"/>
</dbReference>
<keyword evidence="12" id="KW-1185">Reference proteome</keyword>
<accession>A0AAD4JPZ2</accession>
<keyword evidence="3 8" id="KW-0863">Zinc-finger</keyword>
<sequence>MLMEPLAPSRRNAISLGILANPDAEVVALSPRTLMATNRYICEVCHKGFQRDQNLQLHRRGHNLPWKLKQRPNSSEACRKRVFVCPEPNCVHHNPGRALGDLTGIKKHYCRKHGEKKWKCDKCSKRYAVQSDWKAHAKICGTREYRCDCGTIFSRKDSFVTHRAFCDALSEENYRTSHSQSVAASGAMLPRQAHDLSMSAPVIVNNPSSLINGDPFYSARALSSNSNASAAAYTSATALLQKATEMGSKTSDASSLSPFLLRGFTGYFNGSRNASDKLQQGSSTADINAHMGLYDLSVFMNDNSIHDQDKMTVDFLGVAAAPPNYSNKRKYGDEEQDASELGSMRQSIQNMHSQW</sequence>
<evidence type="ECO:0000313" key="12">
    <source>
        <dbReference type="Proteomes" id="UP001190926"/>
    </source>
</evidence>
<keyword evidence="1" id="KW-0479">Metal-binding</keyword>
<evidence type="ECO:0000256" key="8">
    <source>
        <dbReference type="PROSITE-ProRule" id="PRU00042"/>
    </source>
</evidence>
<dbReference type="PROSITE" id="PS00028">
    <property type="entry name" value="ZINC_FINGER_C2H2_1"/>
    <property type="match status" value="1"/>
</dbReference>
<dbReference type="SMART" id="SM00355">
    <property type="entry name" value="ZnF_C2H2"/>
    <property type="match status" value="3"/>
</dbReference>
<dbReference type="PROSITE" id="PS50157">
    <property type="entry name" value="ZINC_FINGER_C2H2_2"/>
    <property type="match status" value="1"/>
</dbReference>
<proteinExistence type="predicted"/>
<evidence type="ECO:0000256" key="2">
    <source>
        <dbReference type="ARBA" id="ARBA00022737"/>
    </source>
</evidence>
<dbReference type="PANTHER" id="PTHR10593">
    <property type="entry name" value="SERINE/THREONINE-PROTEIN KINASE RIO"/>
    <property type="match status" value="1"/>
</dbReference>
<reference evidence="11 12" key="1">
    <citation type="journal article" date="2021" name="Nat. Commun.">
        <title>Incipient diploidization of the medicinal plant Perilla within 10,000 years.</title>
        <authorList>
            <person name="Zhang Y."/>
            <person name="Shen Q."/>
            <person name="Leng L."/>
            <person name="Zhang D."/>
            <person name="Chen S."/>
            <person name="Shi Y."/>
            <person name="Ning Z."/>
            <person name="Chen S."/>
        </authorList>
    </citation>
    <scope>NUCLEOTIDE SEQUENCE [LARGE SCALE GENOMIC DNA]</scope>
    <source>
        <strain evidence="12">cv. PC099</strain>
    </source>
</reference>
<dbReference type="Pfam" id="PF22995">
    <property type="entry name" value="C2CH-3rd_BIRD-IDD"/>
    <property type="match status" value="1"/>
</dbReference>
<evidence type="ECO:0000256" key="5">
    <source>
        <dbReference type="ARBA" id="ARBA00023015"/>
    </source>
</evidence>
<dbReference type="FunFam" id="3.30.160.60:FF:000554">
    <property type="entry name" value="protein indeterminate-domain 12-like"/>
    <property type="match status" value="1"/>
</dbReference>
<keyword evidence="4" id="KW-0862">Zinc</keyword>
<evidence type="ECO:0000259" key="10">
    <source>
        <dbReference type="PROSITE" id="PS50157"/>
    </source>
</evidence>
<evidence type="ECO:0000256" key="6">
    <source>
        <dbReference type="ARBA" id="ARBA00023125"/>
    </source>
</evidence>
<evidence type="ECO:0000313" key="11">
    <source>
        <dbReference type="EMBL" id="KAH6837905.1"/>
    </source>
</evidence>
<keyword evidence="6" id="KW-0238">DNA-binding</keyword>
<feature type="compositionally biased region" description="Polar residues" evidence="9">
    <location>
        <begin position="344"/>
        <end position="355"/>
    </location>
</feature>
<dbReference type="GO" id="GO:0003700">
    <property type="term" value="F:DNA-binding transcription factor activity"/>
    <property type="evidence" value="ECO:0007669"/>
    <property type="project" value="TreeGrafter"/>
</dbReference>
<comment type="caution">
    <text evidence="11">The sequence shown here is derived from an EMBL/GenBank/DDBJ whole genome shotgun (WGS) entry which is preliminary data.</text>
</comment>
<evidence type="ECO:0000256" key="4">
    <source>
        <dbReference type="ARBA" id="ARBA00022833"/>
    </source>
</evidence>
<name>A0AAD4JPZ2_PERFH</name>
<dbReference type="GO" id="GO:0003677">
    <property type="term" value="F:DNA binding"/>
    <property type="evidence" value="ECO:0007669"/>
    <property type="project" value="UniProtKB-KW"/>
</dbReference>
<keyword evidence="5" id="KW-0805">Transcription regulation</keyword>
<dbReference type="SUPFAM" id="SSF57667">
    <property type="entry name" value="beta-beta-alpha zinc fingers"/>
    <property type="match status" value="1"/>
</dbReference>
<dbReference type="GO" id="GO:0005634">
    <property type="term" value="C:nucleus"/>
    <property type="evidence" value="ECO:0007669"/>
    <property type="project" value="TreeGrafter"/>
</dbReference>
<gene>
    <name evidence="11" type="ORF">C2S53_019517</name>
</gene>
<dbReference type="GO" id="GO:0008270">
    <property type="term" value="F:zinc ion binding"/>
    <property type="evidence" value="ECO:0007669"/>
    <property type="project" value="UniProtKB-KW"/>
</dbReference>
<keyword evidence="7" id="KW-0804">Transcription</keyword>
<dbReference type="Pfam" id="PF22996">
    <property type="entry name" value="C2H2-2nd_BIRD-IDD"/>
    <property type="match status" value="1"/>
</dbReference>